<gene>
    <name evidence="9" type="ORF">SAMN05216287_3282</name>
</gene>
<feature type="transmembrane region" description="Helical" evidence="7">
    <location>
        <begin position="74"/>
        <end position="91"/>
    </location>
</feature>
<keyword evidence="4 7" id="KW-0812">Transmembrane</keyword>
<dbReference type="PANTHER" id="PTHR34582">
    <property type="entry name" value="UPF0702 TRANSMEMBRANE PROTEIN YCAP"/>
    <property type="match status" value="1"/>
</dbReference>
<dbReference type="InterPro" id="IPR007353">
    <property type="entry name" value="DUF421"/>
</dbReference>
<dbReference type="GO" id="GO:0005886">
    <property type="term" value="C:plasma membrane"/>
    <property type="evidence" value="ECO:0007669"/>
    <property type="project" value="UniProtKB-SubCell"/>
</dbReference>
<evidence type="ECO:0000313" key="10">
    <source>
        <dbReference type="Proteomes" id="UP000243778"/>
    </source>
</evidence>
<evidence type="ECO:0000256" key="4">
    <source>
        <dbReference type="ARBA" id="ARBA00022692"/>
    </source>
</evidence>
<name>A0A1H3D491_9PSED</name>
<evidence type="ECO:0000256" key="6">
    <source>
        <dbReference type="ARBA" id="ARBA00023136"/>
    </source>
</evidence>
<reference evidence="10" key="1">
    <citation type="submission" date="2016-10" db="EMBL/GenBank/DDBJ databases">
        <authorList>
            <person name="Varghese N."/>
            <person name="Submissions S."/>
        </authorList>
    </citation>
    <scope>NUCLEOTIDE SEQUENCE [LARGE SCALE GENOMIC DNA]</scope>
    <source>
        <strain evidence="10">NRRL B-59562</strain>
    </source>
</reference>
<dbReference type="Proteomes" id="UP000243778">
    <property type="component" value="Unassembled WGS sequence"/>
</dbReference>
<organism evidence="9 10">
    <name type="scientific">Pseudomonas kuykendallii</name>
    <dbReference type="NCBI Taxonomy" id="1007099"/>
    <lineage>
        <taxon>Bacteria</taxon>
        <taxon>Pseudomonadati</taxon>
        <taxon>Pseudomonadota</taxon>
        <taxon>Gammaproteobacteria</taxon>
        <taxon>Pseudomonadales</taxon>
        <taxon>Pseudomonadaceae</taxon>
        <taxon>Pseudomonas</taxon>
    </lineage>
</organism>
<dbReference type="Gene3D" id="3.30.240.20">
    <property type="entry name" value="bsu07140 like domains"/>
    <property type="match status" value="1"/>
</dbReference>
<keyword evidence="5 7" id="KW-1133">Transmembrane helix</keyword>
<dbReference type="RefSeq" id="WP_090230501.1">
    <property type="nucleotide sequence ID" value="NZ_FNNU01000005.1"/>
</dbReference>
<evidence type="ECO:0000259" key="8">
    <source>
        <dbReference type="Pfam" id="PF04239"/>
    </source>
</evidence>
<feature type="transmembrane region" description="Helical" evidence="7">
    <location>
        <begin position="16"/>
        <end position="37"/>
    </location>
</feature>
<evidence type="ECO:0000256" key="3">
    <source>
        <dbReference type="ARBA" id="ARBA00022475"/>
    </source>
</evidence>
<evidence type="ECO:0000256" key="7">
    <source>
        <dbReference type="SAM" id="Phobius"/>
    </source>
</evidence>
<evidence type="ECO:0000256" key="1">
    <source>
        <dbReference type="ARBA" id="ARBA00004651"/>
    </source>
</evidence>
<proteinExistence type="inferred from homology"/>
<dbReference type="Pfam" id="PF04239">
    <property type="entry name" value="DUF421"/>
    <property type="match status" value="1"/>
</dbReference>
<dbReference type="OrthoDB" id="6538282at2"/>
<comment type="subcellular location">
    <subcellularLocation>
        <location evidence="1">Cell membrane</location>
        <topology evidence="1">Multi-pass membrane protein</topology>
    </subcellularLocation>
</comment>
<dbReference type="STRING" id="1007099.SAMN05216287_3282"/>
<sequence>MEAFDLKRMLLDEFPVLFLGEVALRASFAYLAVFAFLKISGRRGVRQLSLFEVVVILTLGSAAGDVSFYDDVPLLPIVMVFITLLVLYRATTYAMERSPRFGAWMEGKPMVIIRDGQYDLPTLEATNISDDEFFMELRQQGVEHLGQVRLGILEVNGDVSLYFFDSDETRHGLSVLPPSERVVVETVHQNGLYACCRCGFVQSLDYGQGGPCPRCERKRWSMATDRPRAR</sequence>
<keyword evidence="10" id="KW-1185">Reference proteome</keyword>
<evidence type="ECO:0000313" key="9">
    <source>
        <dbReference type="EMBL" id="SDX61185.1"/>
    </source>
</evidence>
<keyword evidence="3" id="KW-1003">Cell membrane</keyword>
<evidence type="ECO:0000256" key="5">
    <source>
        <dbReference type="ARBA" id="ARBA00022989"/>
    </source>
</evidence>
<evidence type="ECO:0000256" key="2">
    <source>
        <dbReference type="ARBA" id="ARBA00006448"/>
    </source>
</evidence>
<feature type="transmembrane region" description="Helical" evidence="7">
    <location>
        <begin position="49"/>
        <end position="68"/>
    </location>
</feature>
<dbReference type="InterPro" id="IPR023090">
    <property type="entry name" value="UPF0702_alpha/beta_dom_sf"/>
</dbReference>
<protein>
    <recommendedName>
        <fullName evidence="8">YetF C-terminal domain-containing protein</fullName>
    </recommendedName>
</protein>
<feature type="domain" description="YetF C-terminal" evidence="8">
    <location>
        <begin position="97"/>
        <end position="162"/>
    </location>
</feature>
<keyword evidence="6 7" id="KW-0472">Membrane</keyword>
<accession>A0A1H3D491</accession>
<dbReference type="EMBL" id="FNNU01000005">
    <property type="protein sequence ID" value="SDX61185.1"/>
    <property type="molecule type" value="Genomic_DNA"/>
</dbReference>
<dbReference type="PANTHER" id="PTHR34582:SF6">
    <property type="entry name" value="UPF0702 TRANSMEMBRANE PROTEIN YCAP"/>
    <property type="match status" value="1"/>
</dbReference>
<dbReference type="AlphaFoldDB" id="A0A1H3D491"/>
<comment type="similarity">
    <text evidence="2">Belongs to the UPF0702 family.</text>
</comment>